<sequence length="168" mass="18567">MMSNYNLFSTYSLEPSKNEVQWPLLHLFCGAPSRPLDPFWVTNDGSASIRNSDLASRNGAENGAGKARGMEGVVQKQRLWTDSMVVVSCTHVWASKVCTVRKSGIIKLVFVTQENIRVNTCIRYKGGNRSLQCSTKIVQFTRSHARLGERITGSRLWMGGPSPSASAE</sequence>
<dbReference type="Proteomes" id="UP000248340">
    <property type="component" value="Unassembled WGS sequence"/>
</dbReference>
<organism evidence="1 2">
    <name type="scientific">Aspergillus uvarum CBS 121591</name>
    <dbReference type="NCBI Taxonomy" id="1448315"/>
    <lineage>
        <taxon>Eukaryota</taxon>
        <taxon>Fungi</taxon>
        <taxon>Dikarya</taxon>
        <taxon>Ascomycota</taxon>
        <taxon>Pezizomycotina</taxon>
        <taxon>Eurotiomycetes</taxon>
        <taxon>Eurotiomycetidae</taxon>
        <taxon>Eurotiales</taxon>
        <taxon>Aspergillaceae</taxon>
        <taxon>Aspergillus</taxon>
        <taxon>Aspergillus subgen. Circumdati</taxon>
    </lineage>
</organism>
<dbReference type="GeneID" id="37142703"/>
<dbReference type="VEuPathDB" id="FungiDB:BO82DRAFT_41554"/>
<dbReference type="EMBL" id="KZ821689">
    <property type="protein sequence ID" value="PYH83463.1"/>
    <property type="molecule type" value="Genomic_DNA"/>
</dbReference>
<name>A0A319CWZ4_9EURO</name>
<proteinExistence type="predicted"/>
<keyword evidence="2" id="KW-1185">Reference proteome</keyword>
<evidence type="ECO:0000313" key="2">
    <source>
        <dbReference type="Proteomes" id="UP000248340"/>
    </source>
</evidence>
<dbReference type="RefSeq" id="XP_025493663.1">
    <property type="nucleotide sequence ID" value="XM_025639961.1"/>
</dbReference>
<evidence type="ECO:0000313" key="1">
    <source>
        <dbReference type="EMBL" id="PYH83463.1"/>
    </source>
</evidence>
<gene>
    <name evidence="1" type="ORF">BO82DRAFT_41554</name>
</gene>
<protein>
    <submittedName>
        <fullName evidence="1">Uncharacterized protein</fullName>
    </submittedName>
</protein>
<accession>A0A319CWZ4</accession>
<reference evidence="1 2" key="1">
    <citation type="submission" date="2016-12" db="EMBL/GenBank/DDBJ databases">
        <title>The genomes of Aspergillus section Nigri reveals drivers in fungal speciation.</title>
        <authorList>
            <consortium name="DOE Joint Genome Institute"/>
            <person name="Vesth T.C."/>
            <person name="Nybo J."/>
            <person name="Theobald S."/>
            <person name="Brandl J."/>
            <person name="Frisvad J.C."/>
            <person name="Nielsen K.F."/>
            <person name="Lyhne E.K."/>
            <person name="Kogle M.E."/>
            <person name="Kuo A."/>
            <person name="Riley R."/>
            <person name="Clum A."/>
            <person name="Nolan M."/>
            <person name="Lipzen A."/>
            <person name="Salamov A."/>
            <person name="Henrissat B."/>
            <person name="Wiebenga A."/>
            <person name="De Vries R.P."/>
            <person name="Grigoriev I.V."/>
            <person name="Mortensen U.H."/>
            <person name="Andersen M.R."/>
            <person name="Baker S.E."/>
        </authorList>
    </citation>
    <scope>NUCLEOTIDE SEQUENCE [LARGE SCALE GENOMIC DNA]</scope>
    <source>
        <strain evidence="1 2">CBS 121591</strain>
    </source>
</reference>
<dbReference type="AlphaFoldDB" id="A0A319CWZ4"/>